<proteinExistence type="predicted"/>
<keyword evidence="1" id="KW-0472">Membrane</keyword>
<reference evidence="2" key="2">
    <citation type="journal article" date="2015" name="Data Brief">
        <title>Shoot transcriptome of the giant reed, Arundo donax.</title>
        <authorList>
            <person name="Barrero R.A."/>
            <person name="Guerrero F.D."/>
            <person name="Moolhuijzen P."/>
            <person name="Goolsby J.A."/>
            <person name="Tidwell J."/>
            <person name="Bellgard S.E."/>
            <person name="Bellgard M.I."/>
        </authorList>
    </citation>
    <scope>NUCLEOTIDE SEQUENCE</scope>
    <source>
        <tissue evidence="2">Shoot tissue taken approximately 20 cm above the soil surface</tissue>
    </source>
</reference>
<feature type="transmembrane region" description="Helical" evidence="1">
    <location>
        <begin position="89"/>
        <end position="107"/>
    </location>
</feature>
<evidence type="ECO:0000313" key="2">
    <source>
        <dbReference type="EMBL" id="JAD74879.1"/>
    </source>
</evidence>
<reference evidence="2" key="1">
    <citation type="submission" date="2014-09" db="EMBL/GenBank/DDBJ databases">
        <authorList>
            <person name="Magalhaes I.L.F."/>
            <person name="Oliveira U."/>
            <person name="Santos F.R."/>
            <person name="Vidigal T.H.D.A."/>
            <person name="Brescovit A.D."/>
            <person name="Santos A.J."/>
        </authorList>
    </citation>
    <scope>NUCLEOTIDE SEQUENCE</scope>
    <source>
        <tissue evidence="2">Shoot tissue taken approximately 20 cm above the soil surface</tissue>
    </source>
</reference>
<sequence>MSSQEEGHEDVQGREDVQIVAGCRAYTAAGGVRRSCAWRRATKLAQAAGASGRLRSLRTRQRVERRCDGIPVVGRGEGIYSGRDTKTTMVLGSSVLTVAALASFVGVSSRERMPQ</sequence>
<protein>
    <submittedName>
        <fullName evidence="2">Uncharacterized protein</fullName>
    </submittedName>
</protein>
<dbReference type="EMBL" id="GBRH01223016">
    <property type="protein sequence ID" value="JAD74879.1"/>
    <property type="molecule type" value="Transcribed_RNA"/>
</dbReference>
<keyword evidence="1" id="KW-0812">Transmembrane</keyword>
<keyword evidence="1" id="KW-1133">Transmembrane helix</keyword>
<organism evidence="2">
    <name type="scientific">Arundo donax</name>
    <name type="common">Giant reed</name>
    <name type="synonym">Donax arundinaceus</name>
    <dbReference type="NCBI Taxonomy" id="35708"/>
    <lineage>
        <taxon>Eukaryota</taxon>
        <taxon>Viridiplantae</taxon>
        <taxon>Streptophyta</taxon>
        <taxon>Embryophyta</taxon>
        <taxon>Tracheophyta</taxon>
        <taxon>Spermatophyta</taxon>
        <taxon>Magnoliopsida</taxon>
        <taxon>Liliopsida</taxon>
        <taxon>Poales</taxon>
        <taxon>Poaceae</taxon>
        <taxon>PACMAD clade</taxon>
        <taxon>Arundinoideae</taxon>
        <taxon>Arundineae</taxon>
        <taxon>Arundo</taxon>
    </lineage>
</organism>
<evidence type="ECO:0000256" key="1">
    <source>
        <dbReference type="SAM" id="Phobius"/>
    </source>
</evidence>
<dbReference type="AlphaFoldDB" id="A0A0A9CEX2"/>
<accession>A0A0A9CEX2</accession>
<name>A0A0A9CEX2_ARUDO</name>